<feature type="domain" description="RRM" evidence="4">
    <location>
        <begin position="363"/>
        <end position="436"/>
    </location>
</feature>
<evidence type="ECO:0000256" key="1">
    <source>
        <dbReference type="ARBA" id="ARBA00022884"/>
    </source>
</evidence>
<dbReference type="InterPro" id="IPR002075">
    <property type="entry name" value="NTF2_dom"/>
</dbReference>
<protein>
    <recommendedName>
        <fullName evidence="8">NTF2-domain-containing protein</fullName>
    </recommendedName>
</protein>
<dbReference type="GO" id="GO:0003729">
    <property type="term" value="F:mRNA binding"/>
    <property type="evidence" value="ECO:0007669"/>
    <property type="project" value="TreeGrafter"/>
</dbReference>
<evidence type="ECO:0000313" key="6">
    <source>
        <dbReference type="EMBL" id="PWN32875.1"/>
    </source>
</evidence>
<dbReference type="GO" id="GO:0005829">
    <property type="term" value="C:cytosol"/>
    <property type="evidence" value="ECO:0007669"/>
    <property type="project" value="TreeGrafter"/>
</dbReference>
<dbReference type="InterPro" id="IPR032710">
    <property type="entry name" value="NTF2-like_dom_sf"/>
</dbReference>
<dbReference type="InterPro" id="IPR000504">
    <property type="entry name" value="RRM_dom"/>
</dbReference>
<dbReference type="InterPro" id="IPR018222">
    <property type="entry name" value="Nuclear_transport_factor_2_euk"/>
</dbReference>
<feature type="domain" description="NTF2" evidence="5">
    <location>
        <begin position="34"/>
        <end position="150"/>
    </location>
</feature>
<gene>
    <name evidence="6" type="ORF">FA14DRAFT_149615</name>
</gene>
<organism evidence="6 7">
    <name type="scientific">Meira miltonrushii</name>
    <dbReference type="NCBI Taxonomy" id="1280837"/>
    <lineage>
        <taxon>Eukaryota</taxon>
        <taxon>Fungi</taxon>
        <taxon>Dikarya</taxon>
        <taxon>Basidiomycota</taxon>
        <taxon>Ustilaginomycotina</taxon>
        <taxon>Exobasidiomycetes</taxon>
        <taxon>Exobasidiales</taxon>
        <taxon>Brachybasidiaceae</taxon>
        <taxon>Meira</taxon>
    </lineage>
</organism>
<dbReference type="CDD" id="cd00780">
    <property type="entry name" value="NTF2"/>
    <property type="match status" value="1"/>
</dbReference>
<feature type="region of interest" description="Disordered" evidence="3">
    <location>
        <begin position="317"/>
        <end position="354"/>
    </location>
</feature>
<dbReference type="CDD" id="cd00590">
    <property type="entry name" value="RRM_SF"/>
    <property type="match status" value="1"/>
</dbReference>
<feature type="compositionally biased region" description="Gly residues" evidence="3">
    <location>
        <begin position="453"/>
        <end position="484"/>
    </location>
</feature>
<evidence type="ECO:0000259" key="4">
    <source>
        <dbReference type="PROSITE" id="PS50102"/>
    </source>
</evidence>
<dbReference type="STRING" id="1280837.A0A316VBC7"/>
<evidence type="ECO:0000256" key="3">
    <source>
        <dbReference type="SAM" id="MobiDB-lite"/>
    </source>
</evidence>
<feature type="compositionally biased region" description="Low complexity" evidence="3">
    <location>
        <begin position="438"/>
        <end position="452"/>
    </location>
</feature>
<dbReference type="RefSeq" id="XP_025353177.1">
    <property type="nucleotide sequence ID" value="XM_025497405.1"/>
</dbReference>
<dbReference type="EMBL" id="KZ819605">
    <property type="protein sequence ID" value="PWN32875.1"/>
    <property type="molecule type" value="Genomic_DNA"/>
</dbReference>
<dbReference type="InParanoid" id="A0A316VBC7"/>
<dbReference type="PANTHER" id="PTHR10693:SF20">
    <property type="entry name" value="AT27578P"/>
    <property type="match status" value="1"/>
</dbReference>
<dbReference type="GO" id="GO:1990904">
    <property type="term" value="C:ribonucleoprotein complex"/>
    <property type="evidence" value="ECO:0007669"/>
    <property type="project" value="TreeGrafter"/>
</dbReference>
<dbReference type="FunCoup" id="A0A316VBC7">
    <property type="interactions" value="270"/>
</dbReference>
<keyword evidence="1 2" id="KW-0694">RNA-binding</keyword>
<sequence>MSASTAPIQNGNAVTAAATAPNASGKPTAAPTEVGWLFVPQYYTFLNNDPSKLHCFYSKRSTLVHGTEQEEAPLCIGQQQIHEKIVSLGFSNAKVFVSNVDSQASAAGGIIIQVLGDISNDGGAWRKFVQTFFLAEQPNGYFVLNDIFRYLKDDEEVEEEAQDIDEAITEEVQDAAARGVDVVHQAELQPGVTAPSAAAITAAQTAATSISTAPLDTVEEAQAVGDLKAQEPTPAAPSEVGVDKKVTTIEREEAPVTRGQMEANQTSAANPKAPTPALNGTNSNAAPSISPAAAAAAAAPAAPKTWANLAASNATKWGSTVNSESRGISSARENQQAQQSSRPSNNTNNNGNAARQTGHVFIKNVIVENLPSEGLQAALEAKFGPMKECTVNAAKQVAFGEFASVDSARKAIRASGEGGVKVGKDGSAVIIEEKRKPANANASGNASGASRGARGGSSGQGAGRGGRGTGRGGVAGGRGGRTAA</sequence>
<evidence type="ECO:0000313" key="7">
    <source>
        <dbReference type="Proteomes" id="UP000245771"/>
    </source>
</evidence>
<dbReference type="PROSITE" id="PS50102">
    <property type="entry name" value="RRM"/>
    <property type="match status" value="1"/>
</dbReference>
<dbReference type="SUPFAM" id="SSF54928">
    <property type="entry name" value="RNA-binding domain, RBD"/>
    <property type="match status" value="1"/>
</dbReference>
<evidence type="ECO:0000259" key="5">
    <source>
        <dbReference type="PROSITE" id="PS50177"/>
    </source>
</evidence>
<accession>A0A316VBC7</accession>
<evidence type="ECO:0008006" key="8">
    <source>
        <dbReference type="Google" id="ProtNLM"/>
    </source>
</evidence>
<keyword evidence="7" id="KW-1185">Reference proteome</keyword>
<name>A0A316VBC7_9BASI</name>
<dbReference type="GeneID" id="37019186"/>
<dbReference type="InterPro" id="IPR039539">
    <property type="entry name" value="Ras_GTPase_bind_prot"/>
</dbReference>
<dbReference type="PROSITE" id="PS50177">
    <property type="entry name" value="NTF2_DOMAIN"/>
    <property type="match status" value="1"/>
</dbReference>
<dbReference type="Proteomes" id="UP000245771">
    <property type="component" value="Unassembled WGS sequence"/>
</dbReference>
<dbReference type="GO" id="GO:0016579">
    <property type="term" value="P:protein deubiquitination"/>
    <property type="evidence" value="ECO:0007669"/>
    <property type="project" value="TreeGrafter"/>
</dbReference>
<dbReference type="FunFam" id="3.10.450.50:FF:000003">
    <property type="entry name" value="Nuclear transport factor 2 family protein"/>
    <property type="match status" value="1"/>
</dbReference>
<dbReference type="PANTHER" id="PTHR10693">
    <property type="entry name" value="RAS GTPASE-ACTIVATING PROTEIN-BINDING PROTEIN"/>
    <property type="match status" value="1"/>
</dbReference>
<dbReference type="Gene3D" id="3.30.70.330">
    <property type="match status" value="1"/>
</dbReference>
<feature type="compositionally biased region" description="Polar residues" evidence="3">
    <location>
        <begin position="317"/>
        <end position="337"/>
    </location>
</feature>
<dbReference type="Pfam" id="PF02136">
    <property type="entry name" value="NTF2"/>
    <property type="match status" value="1"/>
</dbReference>
<dbReference type="InterPro" id="IPR035979">
    <property type="entry name" value="RBD_domain_sf"/>
</dbReference>
<dbReference type="InterPro" id="IPR012677">
    <property type="entry name" value="Nucleotide-bd_a/b_plait_sf"/>
</dbReference>
<dbReference type="SUPFAM" id="SSF54427">
    <property type="entry name" value="NTF2-like"/>
    <property type="match status" value="1"/>
</dbReference>
<dbReference type="OrthoDB" id="339151at2759"/>
<proteinExistence type="predicted"/>
<feature type="region of interest" description="Disordered" evidence="3">
    <location>
        <begin position="434"/>
        <end position="484"/>
    </location>
</feature>
<dbReference type="GO" id="GO:0034517">
    <property type="term" value="P:ribophagy"/>
    <property type="evidence" value="ECO:0007669"/>
    <property type="project" value="TreeGrafter"/>
</dbReference>
<evidence type="ECO:0000256" key="2">
    <source>
        <dbReference type="PROSITE-ProRule" id="PRU00176"/>
    </source>
</evidence>
<feature type="compositionally biased region" description="Low complexity" evidence="3">
    <location>
        <begin position="338"/>
        <end position="354"/>
    </location>
</feature>
<dbReference type="AlphaFoldDB" id="A0A316VBC7"/>
<dbReference type="Gene3D" id="3.10.450.50">
    <property type="match status" value="1"/>
</dbReference>
<reference evidence="6 7" key="1">
    <citation type="journal article" date="2018" name="Mol. Biol. Evol.">
        <title>Broad Genomic Sampling Reveals a Smut Pathogenic Ancestry of the Fungal Clade Ustilaginomycotina.</title>
        <authorList>
            <person name="Kijpornyongpan T."/>
            <person name="Mondo S.J."/>
            <person name="Barry K."/>
            <person name="Sandor L."/>
            <person name="Lee J."/>
            <person name="Lipzen A."/>
            <person name="Pangilinan J."/>
            <person name="LaButti K."/>
            <person name="Hainaut M."/>
            <person name="Henrissat B."/>
            <person name="Grigoriev I.V."/>
            <person name="Spatafora J.W."/>
            <person name="Aime M.C."/>
        </authorList>
    </citation>
    <scope>NUCLEOTIDE SEQUENCE [LARGE SCALE GENOMIC DNA]</scope>
    <source>
        <strain evidence="6 7">MCA 3882</strain>
    </source>
</reference>
<dbReference type="GO" id="GO:1990861">
    <property type="term" value="C:Ubp3-Bre5 deubiquitination complex"/>
    <property type="evidence" value="ECO:0007669"/>
    <property type="project" value="TreeGrafter"/>
</dbReference>
<feature type="region of interest" description="Disordered" evidence="3">
    <location>
        <begin position="253"/>
        <end position="285"/>
    </location>
</feature>